<dbReference type="Pfam" id="PF08676">
    <property type="entry name" value="MutL_C"/>
    <property type="match status" value="1"/>
</dbReference>
<dbReference type="InterPro" id="IPR014790">
    <property type="entry name" value="MutL_C"/>
</dbReference>
<feature type="region of interest" description="Disordered" evidence="1">
    <location>
        <begin position="1079"/>
        <end position="1101"/>
    </location>
</feature>
<evidence type="ECO:0000313" key="4">
    <source>
        <dbReference type="EMBL" id="KAF4661631.1"/>
    </source>
</evidence>
<dbReference type="SUPFAM" id="SSF52540">
    <property type="entry name" value="P-loop containing nucleoside triphosphate hydrolases"/>
    <property type="match status" value="1"/>
</dbReference>
<name>A0A7J6LRW3_PERCH</name>
<gene>
    <name evidence="4" type="primary">PMS1_1</name>
    <name evidence="4" type="ORF">FOL47_006608</name>
</gene>
<dbReference type="PANTHER" id="PTHR10073">
    <property type="entry name" value="DNA MISMATCH REPAIR PROTEIN MLH, PMS, MUTL"/>
    <property type="match status" value="1"/>
</dbReference>
<reference evidence="4 5" key="1">
    <citation type="submission" date="2020-04" db="EMBL/GenBank/DDBJ databases">
        <title>Perkinsus chesapeaki whole genome sequence.</title>
        <authorList>
            <person name="Bogema D.R."/>
        </authorList>
    </citation>
    <scope>NUCLEOTIDE SEQUENCE [LARGE SCALE GENOMIC DNA]</scope>
    <source>
        <strain evidence="4">ATCC PRA-425</strain>
    </source>
</reference>
<protein>
    <submittedName>
        <fullName evidence="4">ATP-binding mismatch repair protein</fullName>
    </submittedName>
</protein>
<dbReference type="InterPro" id="IPR042120">
    <property type="entry name" value="MutL_C_dimsub"/>
</dbReference>
<feature type="compositionally biased region" description="Basic and acidic residues" evidence="1">
    <location>
        <begin position="957"/>
        <end position="967"/>
    </location>
</feature>
<dbReference type="PANTHER" id="PTHR10073:SF47">
    <property type="entry name" value="DNA MISMATCH REPAIR PROTEIN MLH3"/>
    <property type="match status" value="1"/>
</dbReference>
<dbReference type="GO" id="GO:0005524">
    <property type="term" value="F:ATP binding"/>
    <property type="evidence" value="ECO:0007669"/>
    <property type="project" value="UniProtKB-KW"/>
</dbReference>
<dbReference type="InterPro" id="IPR003593">
    <property type="entry name" value="AAA+_ATPase"/>
</dbReference>
<dbReference type="InterPro" id="IPR038973">
    <property type="entry name" value="MutL/Mlh/Pms-like"/>
</dbReference>
<dbReference type="Gene3D" id="3.30.1540.20">
    <property type="entry name" value="MutL, C-terminal domain, dimerisation subdomain"/>
    <property type="match status" value="1"/>
</dbReference>
<dbReference type="GO" id="GO:0006298">
    <property type="term" value="P:mismatch repair"/>
    <property type="evidence" value="ECO:0007669"/>
    <property type="project" value="InterPro"/>
</dbReference>
<accession>A0A7J6LRW3</accession>
<dbReference type="EMBL" id="JAAPAO010000371">
    <property type="protein sequence ID" value="KAF4661631.1"/>
    <property type="molecule type" value="Genomic_DNA"/>
</dbReference>
<keyword evidence="5" id="KW-1185">Reference proteome</keyword>
<feature type="compositionally biased region" description="Low complexity" evidence="1">
    <location>
        <begin position="974"/>
        <end position="986"/>
    </location>
</feature>
<keyword evidence="4" id="KW-0547">Nucleotide-binding</keyword>
<proteinExistence type="predicted"/>
<dbReference type="InterPro" id="IPR037198">
    <property type="entry name" value="MutL_C_sf"/>
</dbReference>
<feature type="region of interest" description="Disordered" evidence="1">
    <location>
        <begin position="940"/>
        <end position="998"/>
    </location>
</feature>
<dbReference type="SMART" id="SM00853">
    <property type="entry name" value="MutL_C"/>
    <property type="match status" value="1"/>
</dbReference>
<dbReference type="SMART" id="SM00382">
    <property type="entry name" value="AAA"/>
    <property type="match status" value="1"/>
</dbReference>
<dbReference type="GO" id="GO:0016887">
    <property type="term" value="F:ATP hydrolysis activity"/>
    <property type="evidence" value="ECO:0007669"/>
    <property type="project" value="InterPro"/>
</dbReference>
<keyword evidence="4" id="KW-0067">ATP-binding</keyword>
<evidence type="ECO:0000256" key="1">
    <source>
        <dbReference type="SAM" id="MobiDB-lite"/>
    </source>
</evidence>
<organism evidence="4 5">
    <name type="scientific">Perkinsus chesapeaki</name>
    <name type="common">Clam parasite</name>
    <name type="synonym">Perkinsus andrewsi</name>
    <dbReference type="NCBI Taxonomy" id="330153"/>
    <lineage>
        <taxon>Eukaryota</taxon>
        <taxon>Sar</taxon>
        <taxon>Alveolata</taxon>
        <taxon>Perkinsozoa</taxon>
        <taxon>Perkinsea</taxon>
        <taxon>Perkinsida</taxon>
        <taxon>Perkinsidae</taxon>
        <taxon>Perkinsus</taxon>
    </lineage>
</organism>
<feature type="compositionally biased region" description="Polar residues" evidence="1">
    <location>
        <begin position="840"/>
        <end position="851"/>
    </location>
</feature>
<comment type="caution">
    <text evidence="4">The sequence shown here is derived from an EMBL/GenBank/DDBJ whole genome shotgun (WGS) entry which is preliminary data.</text>
</comment>
<dbReference type="InterPro" id="IPR027417">
    <property type="entry name" value="P-loop_NTPase"/>
</dbReference>
<dbReference type="SUPFAM" id="SSF118116">
    <property type="entry name" value="DNA mismatch repair protein MutL"/>
    <property type="match status" value="1"/>
</dbReference>
<sequence>MFPSLPQSYAPIRLVQQSSTTDDDNNSVPSSLIRHLWLDGIRPNTVTADEEASRITMAVMRTVKDLEGYLSPRLIREAPARGRVYVTREIAEAPETGISIEHNRAVARPLTRRGERRRLPPVQTLYRETRAGGILDPPLVTETRRGDLIRPPMSSKTPGRRRRSIVMHQQALPVQEVMKRTQVKPFNMCLTKEAAEELPMPHTSARDYERRVKRKGDSSNWSYPSPPFGRIQDSGGALWLLQRPSSLYPYEYNKTSTDIIDAIRKTADKCGVTESETSNMIEDCRSFIENSRYAAGPILAKDALKLAEKSLSLSVGGIQFTASSGITELCGGPSSAKTLLSMNLAATASACGVHVYYIDADGDLSVSKLRELKADLDNITVDDVAVIIIDSITHLLRHLPSVNTLTMIEEDERGVKNAVLANIANLLSSNTKSITVVTNQLTTDITTGELKPALGEVWTSMVDERIMVSSMEGEGSIISVEPSGVDDAWLIEITASGHVMRLPDIDVRYLLDMICTRFCSCHGCAVVELSSQLLSAPNSVSMKWATMVFESPEAVVGQLMSDLLYELFLKTLGSTRVTVKHRGELITVTGVPSIAARPKTILGLRSTSESLPRLYHAHEPSGAYTVRTVPSAALPSEARITFRFTGVYSSGRYSYGIEWAIRRLALAWPNVGFCMRTSACAHLDTPEEQRITIPALKGASEGRLQERFGQVMSASRLDQSHSPSTDLAGCMRHCMHRTNGHSPRQSREQMSEADFTMIEGLWGGISNPLHHDEELQLIFIDGRPIERCILHEFITSLYLECGKALECPACTEHCPRSKGNRRRQKPNQHHVFILLLRGSQSRGASPMSSDGSARIQWSKGSDVTPSERTLGQLGEAFKLAVPDKTNCSLLDRLVFDKFPTHQRVLSSSARLDSAKKRITKLSPSPALSQCTKRVKLLDSHQCQRYSGKSKRQRANRKKNDEDPETQRPSRRMSSRSCSSVEASRSAISDKDTESCMPSVRRRSMHSMTMSENKSVANEVVTLTESVMSISPRVTGADTYGATASTVASTADIDHNSNLVKKVSATTKAVTIAKSNTIGSGVRNERGSSGAVKRQRTSTMSVKSRKMIRSCEELLKSSTRSRSLKMLKSGSIDSPVRGCLMDFHRNMFARLTDTRQVDNKFIIGRLDGTLIAIDQHAAGERVGLEMLMGSKDMLTSRPITEAQLPIKPTDALTLMTREDTLVQHGWRYRIVGASVRVVGVPKVKSGFLSASPHHLLPWAEQLPFPAQLHYMCATTACRQAVKFGDVMTHHECAHGRPTIYPLCNVPTGHPRGACPDPVLSMLVIDPLLL</sequence>
<feature type="domain" description="MutL C-terminal dimerisation" evidence="3">
    <location>
        <begin position="1152"/>
        <end position="1286"/>
    </location>
</feature>
<evidence type="ECO:0000259" key="3">
    <source>
        <dbReference type="SMART" id="SM00853"/>
    </source>
</evidence>
<dbReference type="GO" id="GO:0140664">
    <property type="term" value="F:ATP-dependent DNA damage sensor activity"/>
    <property type="evidence" value="ECO:0007669"/>
    <property type="project" value="InterPro"/>
</dbReference>
<dbReference type="InterPro" id="IPR042121">
    <property type="entry name" value="MutL_C_regsub"/>
</dbReference>
<dbReference type="Gene3D" id="3.30.1370.100">
    <property type="entry name" value="MutL, C-terminal domain, regulatory subdomain"/>
    <property type="match status" value="1"/>
</dbReference>
<dbReference type="OrthoDB" id="442233at2759"/>
<evidence type="ECO:0000259" key="2">
    <source>
        <dbReference type="SMART" id="SM00382"/>
    </source>
</evidence>
<feature type="domain" description="AAA+ ATPase" evidence="2">
    <location>
        <begin position="323"/>
        <end position="472"/>
    </location>
</feature>
<dbReference type="Gene3D" id="3.40.50.300">
    <property type="entry name" value="P-loop containing nucleotide triphosphate hydrolases"/>
    <property type="match status" value="2"/>
</dbReference>
<dbReference type="Proteomes" id="UP000591131">
    <property type="component" value="Unassembled WGS sequence"/>
</dbReference>
<feature type="compositionally biased region" description="Basic residues" evidence="1">
    <location>
        <begin position="947"/>
        <end position="956"/>
    </location>
</feature>
<feature type="region of interest" description="Disordered" evidence="1">
    <location>
        <begin position="840"/>
        <end position="866"/>
    </location>
</feature>
<evidence type="ECO:0000313" key="5">
    <source>
        <dbReference type="Proteomes" id="UP000591131"/>
    </source>
</evidence>
<dbReference type="GO" id="GO:0032300">
    <property type="term" value="C:mismatch repair complex"/>
    <property type="evidence" value="ECO:0007669"/>
    <property type="project" value="InterPro"/>
</dbReference>